<dbReference type="RefSeq" id="WP_132313708.1">
    <property type="nucleotide sequence ID" value="NZ_SMAR01000034.1"/>
</dbReference>
<comment type="caution">
    <text evidence="10">The sequence shown here is derived from an EMBL/GenBank/DDBJ whole genome shotgun (WGS) entry which is preliminary data.</text>
</comment>
<evidence type="ECO:0000256" key="4">
    <source>
        <dbReference type="ARBA" id="ARBA00022801"/>
    </source>
</evidence>
<dbReference type="PANTHER" id="PTHR21666">
    <property type="entry name" value="PEPTIDASE-RELATED"/>
    <property type="match status" value="1"/>
</dbReference>
<keyword evidence="11" id="KW-1185">Reference proteome</keyword>
<dbReference type="InterPro" id="IPR016047">
    <property type="entry name" value="M23ase_b-sheet_dom"/>
</dbReference>
<evidence type="ECO:0000256" key="2">
    <source>
        <dbReference type="ARBA" id="ARBA00022670"/>
    </source>
</evidence>
<evidence type="ECO:0000313" key="11">
    <source>
        <dbReference type="Proteomes" id="UP000295097"/>
    </source>
</evidence>
<dbReference type="SUPFAM" id="SSF51261">
    <property type="entry name" value="Duplicated hybrid motif"/>
    <property type="match status" value="1"/>
</dbReference>
<keyword evidence="8" id="KW-1133">Transmembrane helix</keyword>
<dbReference type="CDD" id="cd12797">
    <property type="entry name" value="M23_peptidase"/>
    <property type="match status" value="1"/>
</dbReference>
<dbReference type="GO" id="GO:0046872">
    <property type="term" value="F:metal ion binding"/>
    <property type="evidence" value="ECO:0007669"/>
    <property type="project" value="UniProtKB-KW"/>
</dbReference>
<dbReference type="Gene3D" id="3.10.450.350">
    <property type="match status" value="1"/>
</dbReference>
<keyword evidence="5" id="KW-0862">Zinc</keyword>
<dbReference type="AlphaFoldDB" id="A0A4R3NHW0"/>
<evidence type="ECO:0000256" key="3">
    <source>
        <dbReference type="ARBA" id="ARBA00022723"/>
    </source>
</evidence>
<evidence type="ECO:0000256" key="7">
    <source>
        <dbReference type="SAM" id="MobiDB-lite"/>
    </source>
</evidence>
<evidence type="ECO:0000256" key="1">
    <source>
        <dbReference type="ARBA" id="ARBA00001947"/>
    </source>
</evidence>
<feature type="domain" description="M23ase beta-sheet core" evidence="9">
    <location>
        <begin position="507"/>
        <end position="605"/>
    </location>
</feature>
<name>A0A4R3NHW0_9HYPH</name>
<sequence length="651" mass="70408">MKNKKNPARSFGRKTPIVVDGRRPPARRDVSLRWLTGACLTGLTGTALMAVALSAAVDGRQRLAIPASAFASATPGISATDDDAVRGKRLIPTTVIAKPSNKRILQVPTVERQDNRDVIHYEAFSEVKMALAANYGATPDYPAFDPFAVFSTGETPDGATGSNDMIYGTDVVGEVELQTDEFSLNGNTRPYAGELTTQQIEAAIRSNEAAFQNSMGEVSMLSYVNPDRFEADTAVGPFNPGLTAQIVDENVSVSALQSVFTQDFNDDILPVRQPVEAAALLKAAGYPGRQADEMSRLIDQASGSDMLEAGDVIRIGLMRMGRNVRVVRISLYRAGDHVMTMALNDEGRFVKGVEPALSEAVANASAEDTDLLIGMTKKPVRVYDGIYRAALSYGLNERMAAQLVSLLASKVNLQAQASPDDQLDLFFSNADENGQATETSELFYIDAQIGDQSFRLYRYRDPKTGAISFYDREGKSIRRFLLRNPVPNGKFTSGFGMRRHPVLKYARMHSGVDWAAPTGTPIIAAGDGVVEKAGWSSSGYGNQTIIRHANGYETSYNHQSKIAPGVTEGARVKQGQVIGYIGATGLVTGPHLHYEMIVNGTKVDPMKIKFPNADALSGENLVQFESERKRIDALLGNSTETNIASNAANRS</sequence>
<feature type="transmembrane region" description="Helical" evidence="8">
    <location>
        <begin position="32"/>
        <end position="57"/>
    </location>
</feature>
<gene>
    <name evidence="10" type="ORF">EDC90_10341</name>
</gene>
<dbReference type="PANTHER" id="PTHR21666:SF288">
    <property type="entry name" value="CELL DIVISION PROTEIN YTFB"/>
    <property type="match status" value="1"/>
</dbReference>
<evidence type="ECO:0000256" key="6">
    <source>
        <dbReference type="ARBA" id="ARBA00023049"/>
    </source>
</evidence>
<evidence type="ECO:0000259" key="9">
    <source>
        <dbReference type="Pfam" id="PF01551"/>
    </source>
</evidence>
<accession>A0A4R3NHW0</accession>
<keyword evidence="6" id="KW-0482">Metalloprotease</keyword>
<proteinExistence type="predicted"/>
<feature type="region of interest" description="Disordered" evidence="7">
    <location>
        <begin position="1"/>
        <end position="22"/>
    </location>
</feature>
<dbReference type="Gene3D" id="2.70.70.10">
    <property type="entry name" value="Glucose Permease (Domain IIA)"/>
    <property type="match status" value="1"/>
</dbReference>
<evidence type="ECO:0000313" key="10">
    <source>
        <dbReference type="EMBL" id="TCT33080.1"/>
    </source>
</evidence>
<protein>
    <submittedName>
        <fullName evidence="10">Murein DD-endopeptidase MepM/ murein hydrolase activator NlpD</fullName>
    </submittedName>
</protein>
<comment type="cofactor">
    <cofactor evidence="1">
        <name>Zn(2+)</name>
        <dbReference type="ChEBI" id="CHEBI:29105"/>
    </cofactor>
</comment>
<dbReference type="EMBL" id="SMAR01000034">
    <property type="protein sequence ID" value="TCT33080.1"/>
    <property type="molecule type" value="Genomic_DNA"/>
</dbReference>
<dbReference type="InterPro" id="IPR050570">
    <property type="entry name" value="Cell_wall_metabolism_enzyme"/>
</dbReference>
<dbReference type="GO" id="GO:0006508">
    <property type="term" value="P:proteolysis"/>
    <property type="evidence" value="ECO:0007669"/>
    <property type="project" value="UniProtKB-KW"/>
</dbReference>
<evidence type="ECO:0000256" key="8">
    <source>
        <dbReference type="SAM" id="Phobius"/>
    </source>
</evidence>
<dbReference type="OrthoDB" id="9805070at2"/>
<keyword evidence="8" id="KW-0812">Transmembrane</keyword>
<keyword evidence="8" id="KW-0472">Membrane</keyword>
<organism evidence="10 11">
    <name type="scientific">Martelella mediterranea</name>
    <dbReference type="NCBI Taxonomy" id="293089"/>
    <lineage>
        <taxon>Bacteria</taxon>
        <taxon>Pseudomonadati</taxon>
        <taxon>Pseudomonadota</taxon>
        <taxon>Alphaproteobacteria</taxon>
        <taxon>Hyphomicrobiales</taxon>
        <taxon>Aurantimonadaceae</taxon>
        <taxon>Martelella</taxon>
    </lineage>
</organism>
<dbReference type="GO" id="GO:0004222">
    <property type="term" value="F:metalloendopeptidase activity"/>
    <property type="evidence" value="ECO:0007669"/>
    <property type="project" value="TreeGrafter"/>
</dbReference>
<keyword evidence="4 10" id="KW-0378">Hydrolase</keyword>
<reference evidence="10 11" key="1">
    <citation type="submission" date="2019-03" db="EMBL/GenBank/DDBJ databases">
        <title>Freshwater and sediment microbial communities from various areas in North America, analyzing microbe dynamics in response to fracking.</title>
        <authorList>
            <person name="Lamendella R."/>
        </authorList>
    </citation>
    <scope>NUCLEOTIDE SEQUENCE [LARGE SCALE GENOMIC DNA]</scope>
    <source>
        <strain evidence="10 11">175.2</strain>
    </source>
</reference>
<dbReference type="InterPro" id="IPR011055">
    <property type="entry name" value="Dup_hybrid_motif"/>
</dbReference>
<dbReference type="Pfam" id="PF01551">
    <property type="entry name" value="Peptidase_M23"/>
    <property type="match status" value="1"/>
</dbReference>
<evidence type="ECO:0000256" key="5">
    <source>
        <dbReference type="ARBA" id="ARBA00022833"/>
    </source>
</evidence>
<dbReference type="Proteomes" id="UP000295097">
    <property type="component" value="Unassembled WGS sequence"/>
</dbReference>
<keyword evidence="2" id="KW-0645">Protease</keyword>
<keyword evidence="3" id="KW-0479">Metal-binding</keyword>